<comment type="caution">
    <text evidence="3">The sequence shown here is derived from an EMBL/GenBank/DDBJ whole genome shotgun (WGS) entry which is preliminary data.</text>
</comment>
<evidence type="ECO:0000313" key="3">
    <source>
        <dbReference type="EMBL" id="CAI2364868.1"/>
    </source>
</evidence>
<gene>
    <name evidence="3" type="ORF">ECRASSUSDP1_LOCUS6218</name>
</gene>
<keyword evidence="1" id="KW-0175">Coiled coil</keyword>
<keyword evidence="4" id="KW-1185">Reference proteome</keyword>
<evidence type="ECO:0000256" key="2">
    <source>
        <dbReference type="SAM" id="MobiDB-lite"/>
    </source>
</evidence>
<feature type="coiled-coil region" evidence="1">
    <location>
        <begin position="209"/>
        <end position="236"/>
    </location>
</feature>
<proteinExistence type="predicted"/>
<dbReference type="Proteomes" id="UP001295684">
    <property type="component" value="Unassembled WGS sequence"/>
</dbReference>
<dbReference type="EMBL" id="CAMPGE010006023">
    <property type="protein sequence ID" value="CAI2364868.1"/>
    <property type="molecule type" value="Genomic_DNA"/>
</dbReference>
<evidence type="ECO:0000313" key="4">
    <source>
        <dbReference type="Proteomes" id="UP001295684"/>
    </source>
</evidence>
<feature type="coiled-coil region" evidence="1">
    <location>
        <begin position="303"/>
        <end position="344"/>
    </location>
</feature>
<feature type="region of interest" description="Disordered" evidence="2">
    <location>
        <begin position="82"/>
        <end position="109"/>
    </location>
</feature>
<accession>A0AAD1UGL8</accession>
<feature type="coiled-coil region" evidence="1">
    <location>
        <begin position="387"/>
        <end position="445"/>
    </location>
</feature>
<protein>
    <submittedName>
        <fullName evidence="3">Uncharacterized protein</fullName>
    </submittedName>
</protein>
<organism evidence="3 4">
    <name type="scientific">Euplotes crassus</name>
    <dbReference type="NCBI Taxonomy" id="5936"/>
    <lineage>
        <taxon>Eukaryota</taxon>
        <taxon>Sar</taxon>
        <taxon>Alveolata</taxon>
        <taxon>Ciliophora</taxon>
        <taxon>Intramacronucleata</taxon>
        <taxon>Spirotrichea</taxon>
        <taxon>Hypotrichia</taxon>
        <taxon>Euplotida</taxon>
        <taxon>Euplotidae</taxon>
        <taxon>Moneuplotes</taxon>
    </lineage>
</organism>
<evidence type="ECO:0000256" key="1">
    <source>
        <dbReference type="SAM" id="Coils"/>
    </source>
</evidence>
<sequence>MDIGNFVPQHLKDYYEIANKNQNELNYSLDTRKPYRSVSKKSSAVKLSKSSKRDTQQFNFSRNFHPLKDITQDETNRKNLFGSYQPKAQSNSIKENTNENTSNRSPLEQFNFTVDVTQKCSTRSLAKRSQPSKASKKLFNFTQKFNKHLFSPAQNDIDSLNDYQNYNQNLDYAQNQEDSKEGTSSHEMGKLSKKLQQAEMGYHKWKKCAEKQNKSIMAYEKKVKELYLELKKSHKRVIKYKQLKDYSDSELIKFKESQKDILEAHTVKIKRMFLKEYEELITDNTNNPAIPQDSIQTPRGDEIAELTGKLTKSNLELRKLQSQIKELTKILKHKDQEIQTKENKIKGKFLNNSQEIDISSSKVSVDPILREGLQNMEKCNRINSDLLIEYKEHITRLTSQNAALNKQVNTLVDVEKKYIGVKQQNEIYEKDLKQLEDTLKVIEGQTDAELCTKVQQECECLCKDTMQLIDCLTSVQKGQEPNIDILLGFKPNCESEIREMASTYKEIRTVRKKLNDMRNSLCDHYATEYSSECHIQ</sequence>
<dbReference type="AlphaFoldDB" id="A0AAD1UGL8"/>
<feature type="compositionally biased region" description="Polar residues" evidence="2">
    <location>
        <begin position="86"/>
        <end position="109"/>
    </location>
</feature>
<name>A0AAD1UGL8_EUPCR</name>
<reference evidence="3" key="1">
    <citation type="submission" date="2023-07" db="EMBL/GenBank/DDBJ databases">
        <authorList>
            <consortium name="AG Swart"/>
            <person name="Singh M."/>
            <person name="Singh A."/>
            <person name="Seah K."/>
            <person name="Emmerich C."/>
        </authorList>
    </citation>
    <scope>NUCLEOTIDE SEQUENCE</scope>
    <source>
        <strain evidence="3">DP1</strain>
    </source>
</reference>